<gene>
    <name evidence="7" type="ORF">C8D77_113120</name>
</gene>
<name>A0A8E2W830_RHILI</name>
<dbReference type="PROSITE" id="PS51187">
    <property type="entry name" value="AUTOINDUCER_SYNTH_2"/>
    <property type="match status" value="1"/>
</dbReference>
<evidence type="ECO:0000313" key="8">
    <source>
        <dbReference type="Proteomes" id="UP000245631"/>
    </source>
</evidence>
<dbReference type="GO" id="GO:0009372">
    <property type="term" value="P:quorum sensing"/>
    <property type="evidence" value="ECO:0007669"/>
    <property type="project" value="UniProtKB-UniRule"/>
</dbReference>
<evidence type="ECO:0000313" key="7">
    <source>
        <dbReference type="EMBL" id="PWJ88031.1"/>
    </source>
</evidence>
<dbReference type="AlphaFoldDB" id="A0A8E2W830"/>
<dbReference type="Pfam" id="PF00765">
    <property type="entry name" value="Autoind_synth"/>
    <property type="match status" value="1"/>
</dbReference>
<dbReference type="PANTHER" id="PTHR39322">
    <property type="entry name" value="ACYL-HOMOSERINE-LACTONE SYNTHASE"/>
    <property type="match status" value="1"/>
</dbReference>
<dbReference type="InterPro" id="IPR001690">
    <property type="entry name" value="Autoind_synthase"/>
</dbReference>
<evidence type="ECO:0000256" key="3">
    <source>
        <dbReference type="ARBA" id="ARBA00022691"/>
    </source>
</evidence>
<proteinExistence type="inferred from homology"/>
<accession>A0A8E2W830</accession>
<comment type="caution">
    <text evidence="7">The sequence shown here is derived from an EMBL/GenBank/DDBJ whole genome shotgun (WGS) entry which is preliminary data.</text>
</comment>
<dbReference type="Gene3D" id="3.40.630.30">
    <property type="match status" value="1"/>
</dbReference>
<evidence type="ECO:0000256" key="4">
    <source>
        <dbReference type="ARBA" id="ARBA00022929"/>
    </source>
</evidence>
<keyword evidence="2 6" id="KW-0808">Transferase</keyword>
<evidence type="ECO:0000256" key="2">
    <source>
        <dbReference type="ARBA" id="ARBA00022679"/>
    </source>
</evidence>
<keyword evidence="3 6" id="KW-0949">S-adenosyl-L-methionine</keyword>
<dbReference type="Proteomes" id="UP000245631">
    <property type="component" value="Unassembled WGS sequence"/>
</dbReference>
<reference evidence="7 8" key="1">
    <citation type="submission" date="2018-05" db="EMBL/GenBank/DDBJ databases">
        <title>Genomic Encyclopedia of Type Strains, Phase IV (KMG-IV): sequencing the most valuable type-strain genomes for metagenomic binning, comparative biology and taxonomic classification.</title>
        <authorList>
            <person name="Goeker M."/>
        </authorList>
    </citation>
    <scope>NUCLEOTIDE SEQUENCE [LARGE SCALE GENOMIC DNA]</scope>
    <source>
        <strain evidence="7 8">DSM 2626</strain>
    </source>
</reference>
<evidence type="ECO:0000256" key="5">
    <source>
        <dbReference type="PROSITE-ProRule" id="PRU00533"/>
    </source>
</evidence>
<protein>
    <recommendedName>
        <fullName evidence="6">Acyl-homoserine-lactone synthase</fullName>
        <ecNumber evidence="6">2.3.1.184</ecNumber>
    </recommendedName>
    <alternativeName>
        <fullName evidence="6">Autoinducer synthesis protein</fullName>
    </alternativeName>
</protein>
<dbReference type="GO" id="GO:0007165">
    <property type="term" value="P:signal transduction"/>
    <property type="evidence" value="ECO:0007669"/>
    <property type="project" value="TreeGrafter"/>
</dbReference>
<dbReference type="SUPFAM" id="SSF55729">
    <property type="entry name" value="Acyl-CoA N-acyltransferases (Nat)"/>
    <property type="match status" value="1"/>
</dbReference>
<dbReference type="GO" id="GO:0061579">
    <property type="term" value="F:N-acyl homoserine lactone synthase activity"/>
    <property type="evidence" value="ECO:0007669"/>
    <property type="project" value="UniProtKB-UniRule"/>
</dbReference>
<evidence type="ECO:0000256" key="6">
    <source>
        <dbReference type="RuleBase" id="RU361135"/>
    </source>
</evidence>
<sequence length="222" mass="24899">MVLVRIHQGPAMFKVHVVDAANCVAYQEQLDQYFQLRHQIYVGERGWQALKRPDGREIDAFDTVDATHLLGITAAGQVVAGSRLIPSLKPHLMSEVFPQLVNGRAQRGKNIFEWTRFFVARHLREAGRSSQAAGVICCGVVELCLQRHIRHLTIVCEDYWHERFASIGWNPKRLGPAKECDGMSIIGIMVDISPAVLTTTRQIYRIGGTVLCDDEPIKPVAE</sequence>
<evidence type="ECO:0000256" key="1">
    <source>
        <dbReference type="ARBA" id="ARBA00022654"/>
    </source>
</evidence>
<dbReference type="PANTHER" id="PTHR39322:SF1">
    <property type="entry name" value="ISOVALERYL-HOMOSERINE LACTONE SYNTHASE"/>
    <property type="match status" value="1"/>
</dbReference>
<dbReference type="InterPro" id="IPR016181">
    <property type="entry name" value="Acyl_CoA_acyltransferase"/>
</dbReference>
<comment type="catalytic activity">
    <reaction evidence="6">
        <text>a fatty acyl-[ACP] + S-adenosyl-L-methionine = an N-acyl-L-homoserine lactone + S-methyl-5'-thioadenosine + holo-[ACP] + H(+)</text>
        <dbReference type="Rhea" id="RHEA:10096"/>
        <dbReference type="Rhea" id="RHEA-COMP:9685"/>
        <dbReference type="Rhea" id="RHEA-COMP:14125"/>
        <dbReference type="ChEBI" id="CHEBI:15378"/>
        <dbReference type="ChEBI" id="CHEBI:17509"/>
        <dbReference type="ChEBI" id="CHEBI:55474"/>
        <dbReference type="ChEBI" id="CHEBI:59789"/>
        <dbReference type="ChEBI" id="CHEBI:64479"/>
        <dbReference type="ChEBI" id="CHEBI:138651"/>
        <dbReference type="EC" id="2.3.1.184"/>
    </reaction>
</comment>
<dbReference type="PRINTS" id="PR01549">
    <property type="entry name" value="AUTOINDCRSYN"/>
</dbReference>
<keyword evidence="1 5" id="KW-0673">Quorum sensing</keyword>
<dbReference type="EC" id="2.3.1.184" evidence="6"/>
<dbReference type="EMBL" id="QGGH01000013">
    <property type="protein sequence ID" value="PWJ88031.1"/>
    <property type="molecule type" value="Genomic_DNA"/>
</dbReference>
<organism evidence="7 8">
    <name type="scientific">Rhizobium loti</name>
    <name type="common">Mesorhizobium loti</name>
    <dbReference type="NCBI Taxonomy" id="381"/>
    <lineage>
        <taxon>Bacteria</taxon>
        <taxon>Pseudomonadati</taxon>
        <taxon>Pseudomonadota</taxon>
        <taxon>Alphaproteobacteria</taxon>
        <taxon>Hyphomicrobiales</taxon>
        <taxon>Phyllobacteriaceae</taxon>
        <taxon>Mesorhizobium</taxon>
    </lineage>
</organism>
<comment type="similarity">
    <text evidence="5 6">Belongs to the autoinducer synthase family.</text>
</comment>
<keyword evidence="4 5" id="KW-0071">Autoinducer synthesis</keyword>